<dbReference type="FunFam" id="3.60.40.10:FF:000083">
    <property type="entry name" value="Stage II sporulation protein E"/>
    <property type="match status" value="1"/>
</dbReference>
<dbReference type="Gene3D" id="3.60.40.10">
    <property type="entry name" value="PPM-type phosphatase domain"/>
    <property type="match status" value="1"/>
</dbReference>
<dbReference type="GO" id="GO:0016301">
    <property type="term" value="F:kinase activity"/>
    <property type="evidence" value="ECO:0007669"/>
    <property type="project" value="UniProtKB-KW"/>
</dbReference>
<feature type="modified residue" description="4-aspartylphosphate" evidence="2">
    <location>
        <position position="57"/>
    </location>
</feature>
<comment type="caution">
    <text evidence="7">The sequence shown here is derived from an EMBL/GenBank/DDBJ whole genome shotgun (WGS) entry which is preliminary data.</text>
</comment>
<feature type="domain" description="PAS" evidence="5">
    <location>
        <begin position="267"/>
        <end position="325"/>
    </location>
</feature>
<dbReference type="InterPro" id="IPR052016">
    <property type="entry name" value="Bact_Sigma-Reg"/>
</dbReference>
<dbReference type="InterPro" id="IPR001932">
    <property type="entry name" value="PPM-type_phosphatase-like_dom"/>
</dbReference>
<dbReference type="SMART" id="SM00086">
    <property type="entry name" value="PAC"/>
    <property type="match status" value="2"/>
</dbReference>
<dbReference type="Gene3D" id="3.30.450.20">
    <property type="entry name" value="PAS domain"/>
    <property type="match status" value="2"/>
</dbReference>
<name>A0A0C1QL96_9BACT</name>
<feature type="domain" description="PAC" evidence="6">
    <location>
        <begin position="218"/>
        <end position="270"/>
    </location>
</feature>
<dbReference type="PROSITE" id="PS50110">
    <property type="entry name" value="RESPONSE_REGULATORY"/>
    <property type="match status" value="1"/>
</dbReference>
<dbReference type="Gene3D" id="3.40.50.2300">
    <property type="match status" value="1"/>
</dbReference>
<dbReference type="CDD" id="cd00156">
    <property type="entry name" value="REC"/>
    <property type="match status" value="1"/>
</dbReference>
<dbReference type="CDD" id="cd00130">
    <property type="entry name" value="PAS"/>
    <property type="match status" value="2"/>
</dbReference>
<organism evidence="7 8">
    <name type="scientific">Geobacter soli</name>
    <dbReference type="NCBI Taxonomy" id="1510391"/>
    <lineage>
        <taxon>Bacteria</taxon>
        <taxon>Pseudomonadati</taxon>
        <taxon>Thermodesulfobacteriota</taxon>
        <taxon>Desulfuromonadia</taxon>
        <taxon>Geobacterales</taxon>
        <taxon>Geobacteraceae</taxon>
        <taxon>Geobacter</taxon>
    </lineage>
</organism>
<dbReference type="InterPro" id="IPR013655">
    <property type="entry name" value="PAS_fold_3"/>
</dbReference>
<dbReference type="AlphaFoldDB" id="A0A0C1QL96"/>
<keyword evidence="2" id="KW-0597">Phosphoprotein</keyword>
<keyword evidence="3" id="KW-0175">Coiled coil</keyword>
<evidence type="ECO:0000256" key="1">
    <source>
        <dbReference type="ARBA" id="ARBA00022801"/>
    </source>
</evidence>
<evidence type="ECO:0000313" key="8">
    <source>
        <dbReference type="Proteomes" id="UP000031433"/>
    </source>
</evidence>
<dbReference type="PANTHER" id="PTHR43156:SF2">
    <property type="entry name" value="STAGE II SPORULATION PROTEIN E"/>
    <property type="match status" value="1"/>
</dbReference>
<evidence type="ECO:0000256" key="2">
    <source>
        <dbReference type="PROSITE-ProRule" id="PRU00169"/>
    </source>
</evidence>
<dbReference type="SUPFAM" id="SSF52172">
    <property type="entry name" value="CheY-like"/>
    <property type="match status" value="1"/>
</dbReference>
<dbReference type="Pfam" id="PF00072">
    <property type="entry name" value="Response_reg"/>
    <property type="match status" value="1"/>
</dbReference>
<dbReference type="GO" id="GO:0016791">
    <property type="term" value="F:phosphatase activity"/>
    <property type="evidence" value="ECO:0007669"/>
    <property type="project" value="TreeGrafter"/>
</dbReference>
<dbReference type="Pfam" id="PF08447">
    <property type="entry name" value="PAS_3"/>
    <property type="match status" value="1"/>
</dbReference>
<dbReference type="PROSITE" id="PS50112">
    <property type="entry name" value="PAS"/>
    <property type="match status" value="1"/>
</dbReference>
<dbReference type="InterPro" id="IPR000014">
    <property type="entry name" value="PAS"/>
</dbReference>
<dbReference type="GO" id="GO:0000160">
    <property type="term" value="P:phosphorelay signal transduction system"/>
    <property type="evidence" value="ECO:0007669"/>
    <property type="project" value="InterPro"/>
</dbReference>
<dbReference type="RefSeq" id="WP_039643081.1">
    <property type="nucleotide sequence ID" value="NZ_JXBL01000001.1"/>
</dbReference>
<evidence type="ECO:0000256" key="3">
    <source>
        <dbReference type="SAM" id="Coils"/>
    </source>
</evidence>
<evidence type="ECO:0000259" key="5">
    <source>
        <dbReference type="PROSITE" id="PS50112"/>
    </source>
</evidence>
<keyword evidence="1" id="KW-0378">Hydrolase</keyword>
<dbReference type="EMBL" id="JXBL01000001">
    <property type="protein sequence ID" value="KIE41382.1"/>
    <property type="molecule type" value="Genomic_DNA"/>
</dbReference>
<sequence length="637" mass="70824">MGIPLRVLIIEDSEDDMLLVLRELRKGGYEPDHVRVETAAEMVAAMAARDWDLALSDYVLPRFSGMDALRLWREREEDLPFIVVSGKIGEETAVAAMKAGANDYLIKGSTSRLVPAIARELQEAEVRRKRREAEQALARSEERYRRLVAAVSNYTYTVELAEGHVTRTSHGQGCLPVTGYTCDEYDTRPTLWYEMIHDEDRDRVLASIARLEARKGVVTLEHRIVRKDGEVRWVRNTIVPTWDDAGRLTAYDGLIADITERKEGELTRQIQTVALKAAANAIVICDPEGRIIWANPAFTRLTGYLLDEVAGRGIGILNSGVHGEEFYRDLWHTIRAGTVWHGEMINRRRDGSLYPEEQTITPVRDERGAIRCFIAIKQDIAERKQAQEALLENARLACDMQLARQIQRSLLPEIPPPVPGCRCAGRWVPAAHVGGDYYDFFPREDGSLDLVIADVSGHSVGAALIMTELRSVIRSLVHAGGTPARIVGSLNALLHEDLSRAELIITLFYASYSPATRTLAFASAGHSPPLVCRRRGECRQIDAEGLILGVHPLVEYEQQEIPMAAGDILLLYTDGITEATGPGGELFGTARLARAVEEEREREPEEFLDAILARLRMFTGGVPSGDDICMALLKVGD</sequence>
<gene>
    <name evidence="7" type="ORF">SE37_01420</name>
</gene>
<dbReference type="InterPro" id="IPR001610">
    <property type="entry name" value="PAC"/>
</dbReference>
<dbReference type="Proteomes" id="UP000031433">
    <property type="component" value="Unassembled WGS sequence"/>
</dbReference>
<feature type="domain" description="PAC" evidence="6">
    <location>
        <begin position="340"/>
        <end position="392"/>
    </location>
</feature>
<dbReference type="SUPFAM" id="SSF81606">
    <property type="entry name" value="PP2C-like"/>
    <property type="match status" value="1"/>
</dbReference>
<dbReference type="SMART" id="SM00448">
    <property type="entry name" value="REC"/>
    <property type="match status" value="1"/>
</dbReference>
<dbReference type="SUPFAM" id="SSF55785">
    <property type="entry name" value="PYP-like sensor domain (PAS domain)"/>
    <property type="match status" value="2"/>
</dbReference>
<evidence type="ECO:0000259" key="6">
    <source>
        <dbReference type="PROSITE" id="PS50113"/>
    </source>
</evidence>
<dbReference type="PROSITE" id="PS50113">
    <property type="entry name" value="PAC"/>
    <property type="match status" value="2"/>
</dbReference>
<dbReference type="PANTHER" id="PTHR43156">
    <property type="entry name" value="STAGE II SPORULATION PROTEIN E-RELATED"/>
    <property type="match status" value="1"/>
</dbReference>
<dbReference type="SMART" id="SM00331">
    <property type="entry name" value="PP2C_SIG"/>
    <property type="match status" value="1"/>
</dbReference>
<dbReference type="Pfam" id="PF07228">
    <property type="entry name" value="SpoIIE"/>
    <property type="match status" value="1"/>
</dbReference>
<dbReference type="InterPro" id="IPR036457">
    <property type="entry name" value="PPM-type-like_dom_sf"/>
</dbReference>
<keyword evidence="8" id="KW-1185">Reference proteome</keyword>
<dbReference type="InterPro" id="IPR011006">
    <property type="entry name" value="CheY-like_superfamily"/>
</dbReference>
<dbReference type="InterPro" id="IPR000700">
    <property type="entry name" value="PAS-assoc_C"/>
</dbReference>
<evidence type="ECO:0000313" key="7">
    <source>
        <dbReference type="EMBL" id="KIE41382.1"/>
    </source>
</evidence>
<keyword evidence="7" id="KW-0808">Transferase</keyword>
<evidence type="ECO:0000259" key="4">
    <source>
        <dbReference type="PROSITE" id="PS50110"/>
    </source>
</evidence>
<proteinExistence type="predicted"/>
<protein>
    <submittedName>
        <fullName evidence="7">Histidine kinase</fullName>
    </submittedName>
</protein>
<feature type="domain" description="Response regulatory" evidence="4">
    <location>
        <begin position="6"/>
        <end position="122"/>
    </location>
</feature>
<reference evidence="7 8" key="1">
    <citation type="submission" date="2015-01" db="EMBL/GenBank/DDBJ databases">
        <title>Genome sequence of the anaerobic bacterium Geobacter soli GSS01, a dissimilatory Fe(III) reducer from soil.</title>
        <authorList>
            <person name="Yang G."/>
            <person name="Zhou S."/>
        </authorList>
    </citation>
    <scope>NUCLEOTIDE SEQUENCE [LARGE SCALE GENOMIC DNA]</scope>
    <source>
        <strain evidence="7 8">GSS01</strain>
    </source>
</reference>
<dbReference type="InterPro" id="IPR001789">
    <property type="entry name" value="Sig_transdc_resp-reg_receiver"/>
</dbReference>
<keyword evidence="7" id="KW-0418">Kinase</keyword>
<feature type="coiled-coil region" evidence="3">
    <location>
        <begin position="119"/>
        <end position="150"/>
    </location>
</feature>
<dbReference type="SMART" id="SM00091">
    <property type="entry name" value="PAS"/>
    <property type="match status" value="2"/>
</dbReference>
<dbReference type="Pfam" id="PF13426">
    <property type="entry name" value="PAS_9"/>
    <property type="match status" value="1"/>
</dbReference>
<accession>A0A0C1QL96</accession>
<dbReference type="InterPro" id="IPR035965">
    <property type="entry name" value="PAS-like_dom_sf"/>
</dbReference>
<dbReference type="NCBIfam" id="TIGR00229">
    <property type="entry name" value="sensory_box"/>
    <property type="match status" value="2"/>
</dbReference>